<gene>
    <name evidence="2" type="ORF">BN938_0381</name>
</gene>
<dbReference type="OrthoDB" id="978593at2"/>
<dbReference type="PANTHER" id="PTHR13696">
    <property type="entry name" value="P-LOOP CONTAINING NUCLEOSIDE TRIPHOSPHATE HYDROLASE"/>
    <property type="match status" value="1"/>
</dbReference>
<sequence>MKQETLFVAFSTQKGGAGKTTFTVLAASYLHYLKGYNVGVVDCDYPQHSIDKMRKRDASQIDTDESYKQLAFAQFKRLGKKAFPIINSTPEKAIETAQDFLESDARKFDILFFDLPGTVNSQGVLGSLANMDYIFTPISADRLVLESSLAFALTVNELLVTNPQIRLKGLHLFWNKVDGREKTDLYEVYEKSINEFGLPLLKTFIPDTTRYKKELSTDGRAVFRSTLFPADRRMLKGSRLEELLIEIAHIIKL</sequence>
<protein>
    <submittedName>
        <fullName evidence="2">Conjugative transposon protein TraA</fullName>
    </submittedName>
</protein>
<organism evidence="2 3">
    <name type="scientific">Mucinivorans hirudinis</name>
    <dbReference type="NCBI Taxonomy" id="1433126"/>
    <lineage>
        <taxon>Bacteria</taxon>
        <taxon>Pseudomonadati</taxon>
        <taxon>Bacteroidota</taxon>
        <taxon>Bacteroidia</taxon>
        <taxon>Bacteroidales</taxon>
        <taxon>Rikenellaceae</taxon>
        <taxon>Mucinivorans</taxon>
    </lineage>
</organism>
<dbReference type="Proteomes" id="UP000027616">
    <property type="component" value="Chromosome I"/>
</dbReference>
<evidence type="ECO:0000313" key="3">
    <source>
        <dbReference type="Proteomes" id="UP000027616"/>
    </source>
</evidence>
<dbReference type="STRING" id="1433126.BN938_0381"/>
<dbReference type="KEGG" id="rbc:BN938_0381"/>
<reference evidence="2 3" key="1">
    <citation type="journal article" date="2015" name="Genome Announc.">
        <title>Complete Genome Sequence of the Novel Leech Symbiont Mucinivorans hirudinis M3T.</title>
        <authorList>
            <person name="Nelson M.C."/>
            <person name="Bomar L."/>
            <person name="Graf J."/>
        </authorList>
    </citation>
    <scope>NUCLEOTIDE SEQUENCE [LARGE SCALE GENOMIC DNA]</scope>
    <source>
        <strain evidence="3">M3</strain>
    </source>
</reference>
<name>A0A060R659_9BACT</name>
<dbReference type="eggNOG" id="COG1192">
    <property type="taxonomic scope" value="Bacteria"/>
</dbReference>
<dbReference type="PATRIC" id="fig|1433126.3.peg.378"/>
<dbReference type="AlphaFoldDB" id="A0A060R659"/>
<keyword evidence="3" id="KW-1185">Reference proteome</keyword>
<dbReference type="PANTHER" id="PTHR13696:SF52">
    <property type="entry name" value="PARA FAMILY PROTEIN CT_582"/>
    <property type="match status" value="1"/>
</dbReference>
<dbReference type="Gene3D" id="3.40.50.300">
    <property type="entry name" value="P-loop containing nucleotide triphosphate hydrolases"/>
    <property type="match status" value="1"/>
</dbReference>
<dbReference type="InterPro" id="IPR027417">
    <property type="entry name" value="P-loop_NTPase"/>
</dbReference>
<dbReference type="EMBL" id="HG934468">
    <property type="protein sequence ID" value="CDN30486.1"/>
    <property type="molecule type" value="Genomic_DNA"/>
</dbReference>
<dbReference type="HOGENOM" id="CLU_068207_0_0_10"/>
<evidence type="ECO:0000259" key="1">
    <source>
        <dbReference type="Pfam" id="PF01656"/>
    </source>
</evidence>
<dbReference type="CDD" id="cd02042">
    <property type="entry name" value="ParAB_family"/>
    <property type="match status" value="1"/>
</dbReference>
<dbReference type="SUPFAM" id="SSF52540">
    <property type="entry name" value="P-loop containing nucleoside triphosphate hydrolases"/>
    <property type="match status" value="1"/>
</dbReference>
<feature type="domain" description="CobQ/CobB/MinD/ParA nucleotide binding" evidence="1">
    <location>
        <begin position="9"/>
        <end position="214"/>
    </location>
</feature>
<proteinExistence type="predicted"/>
<dbReference type="Pfam" id="PF01656">
    <property type="entry name" value="CbiA"/>
    <property type="match status" value="1"/>
</dbReference>
<dbReference type="InterPro" id="IPR002586">
    <property type="entry name" value="CobQ/CobB/MinD/ParA_Nub-bd_dom"/>
</dbReference>
<evidence type="ECO:0000313" key="2">
    <source>
        <dbReference type="EMBL" id="CDN30486.1"/>
    </source>
</evidence>
<dbReference type="InterPro" id="IPR050678">
    <property type="entry name" value="DNA_Partitioning_ATPase"/>
</dbReference>
<accession>A0A060R659</accession>